<proteinExistence type="predicted"/>
<gene>
    <name evidence="1" type="ORF">JV551A3_V1_1500199</name>
</gene>
<name>A0AAQ1SUY6_9PSED</name>
<comment type="caution">
    <text evidence="1">The sequence shown here is derived from an EMBL/GenBank/DDBJ whole genome shotgun (WGS) entry which is preliminary data.</text>
</comment>
<dbReference type="AlphaFoldDB" id="A0AAQ1SUY6"/>
<protein>
    <submittedName>
        <fullName evidence="1">Sensory box protein/GGDEF family protein (Modular protein)</fullName>
    </submittedName>
</protein>
<sequence length="132" mass="13681">MRLAADFVGAGSPANIGTAGAIHRGACFAGKPAPTECVSHSRSRLFSSVRFGSVAASLRLADTDLERTAIQSSVVSAGLIAGKPAPTGISSAIRHALYLWEPRLPAMGREAAPVTDARYGSIAVTRRKLHLG</sequence>
<dbReference type="EMBL" id="OPYN01000150">
    <property type="protein sequence ID" value="SPO61722.1"/>
    <property type="molecule type" value="Genomic_DNA"/>
</dbReference>
<organism evidence="1 2">
    <name type="scientific">Pseudomonas inefficax</name>
    <dbReference type="NCBI Taxonomy" id="2078786"/>
    <lineage>
        <taxon>Bacteria</taxon>
        <taxon>Pseudomonadati</taxon>
        <taxon>Pseudomonadota</taxon>
        <taxon>Gammaproteobacteria</taxon>
        <taxon>Pseudomonadales</taxon>
        <taxon>Pseudomonadaceae</taxon>
        <taxon>Pseudomonas</taxon>
    </lineage>
</organism>
<evidence type="ECO:0000313" key="2">
    <source>
        <dbReference type="Proteomes" id="UP000294335"/>
    </source>
</evidence>
<keyword evidence="2" id="KW-1185">Reference proteome</keyword>
<reference evidence="1 2" key="1">
    <citation type="submission" date="2018-02" db="EMBL/GenBank/DDBJ databases">
        <authorList>
            <person name="Dubost A."/>
        </authorList>
    </citation>
    <scope>NUCLEOTIDE SEQUENCE [LARGE SCALE GENOMIC DNA]</scope>
    <source>
        <strain evidence="2">JV551A3</strain>
    </source>
</reference>
<accession>A0AAQ1SUY6</accession>
<dbReference type="Proteomes" id="UP000294335">
    <property type="component" value="Unassembled WGS sequence"/>
</dbReference>
<evidence type="ECO:0000313" key="1">
    <source>
        <dbReference type="EMBL" id="SPO61722.1"/>
    </source>
</evidence>